<dbReference type="AlphaFoldDB" id="A0A0F9ZFU2"/>
<comment type="caution">
    <text evidence="2">The sequence shown here is derived from an EMBL/GenBank/DDBJ whole genome shotgun (WGS) entry which is preliminary data.</text>
</comment>
<accession>A0A0F9ZFU2</accession>
<dbReference type="GeneID" id="36320813"/>
<keyword evidence="3" id="KW-1185">Reference proteome</keyword>
<protein>
    <submittedName>
        <fullName evidence="2">Uncharacterized protein</fullName>
    </submittedName>
</protein>
<name>A0A0F9ZFU2_9MICR</name>
<dbReference type="VEuPathDB" id="MicrosporidiaDB:NCER_101457"/>
<feature type="signal peptide" evidence="1">
    <location>
        <begin position="1"/>
        <end position="20"/>
    </location>
</feature>
<evidence type="ECO:0000313" key="3">
    <source>
        <dbReference type="Proteomes" id="UP000034350"/>
    </source>
</evidence>
<gene>
    <name evidence="2" type="ORF">AAJ76_500058473</name>
</gene>
<sequence length="100" mass="11421">MNIWLFIITVSSLNLPESCYQGDELDAKIELITGLVIEINLLQVLNAKQEVGEVEYKKTILQLIQSISAENCCCIDACEYNYFVNDVIKKHSSLLDKIFY</sequence>
<evidence type="ECO:0000313" key="2">
    <source>
        <dbReference type="EMBL" id="KKO76234.1"/>
    </source>
</evidence>
<evidence type="ECO:0000256" key="1">
    <source>
        <dbReference type="SAM" id="SignalP"/>
    </source>
</evidence>
<reference evidence="2 3" key="1">
    <citation type="journal article" date="2015" name="Environ. Microbiol.">
        <title>Genome analyses suggest the presence of polyploidy and recent human-driven expansions in eight global populations of the honeybee pathogen Nosema ceranae.</title>
        <authorList>
            <person name="Pelin A."/>
            <person name="Selman M."/>
            <person name="Aris-Brosou S."/>
            <person name="Farinelli L."/>
            <person name="Corradi N."/>
        </authorList>
    </citation>
    <scope>NUCLEOTIDE SEQUENCE [LARGE SCALE GENOMIC DNA]</scope>
    <source>
        <strain evidence="2 3">PA08 1199</strain>
    </source>
</reference>
<proteinExistence type="predicted"/>
<feature type="chain" id="PRO_5002530550" evidence="1">
    <location>
        <begin position="21"/>
        <end position="100"/>
    </location>
</feature>
<dbReference type="VEuPathDB" id="MicrosporidiaDB:AAJ76_500058473"/>
<dbReference type="Proteomes" id="UP000034350">
    <property type="component" value="Unassembled WGS sequence"/>
</dbReference>
<dbReference type="RefSeq" id="XP_024331976.1">
    <property type="nucleotide sequence ID" value="XM_024475866.1"/>
</dbReference>
<dbReference type="VEuPathDB" id="MicrosporidiaDB:G9O61_00g003560"/>
<dbReference type="EMBL" id="JPQZ01000005">
    <property type="protein sequence ID" value="KKO76234.1"/>
    <property type="molecule type" value="Genomic_DNA"/>
</dbReference>
<organism evidence="2 3">
    <name type="scientific">Vairimorpha ceranae</name>
    <dbReference type="NCBI Taxonomy" id="40302"/>
    <lineage>
        <taxon>Eukaryota</taxon>
        <taxon>Fungi</taxon>
        <taxon>Fungi incertae sedis</taxon>
        <taxon>Microsporidia</taxon>
        <taxon>Nosematidae</taxon>
        <taxon>Vairimorpha</taxon>
    </lineage>
</organism>
<keyword evidence="1" id="KW-0732">Signal</keyword>